<keyword evidence="2" id="KW-1185">Reference proteome</keyword>
<dbReference type="Proteomes" id="UP000789525">
    <property type="component" value="Unassembled WGS sequence"/>
</dbReference>
<evidence type="ECO:0000313" key="1">
    <source>
        <dbReference type="EMBL" id="CAG8473328.1"/>
    </source>
</evidence>
<evidence type="ECO:0000313" key="2">
    <source>
        <dbReference type="Proteomes" id="UP000789525"/>
    </source>
</evidence>
<gene>
    <name evidence="1" type="ORF">ACOLOM_LOCUS1687</name>
</gene>
<dbReference type="EMBL" id="CAJVPT010002016">
    <property type="protein sequence ID" value="CAG8473328.1"/>
    <property type="molecule type" value="Genomic_DNA"/>
</dbReference>
<name>A0ACA9KIA1_9GLOM</name>
<protein>
    <submittedName>
        <fullName evidence="1">2336_t:CDS:1</fullName>
    </submittedName>
</protein>
<accession>A0ACA9KIA1</accession>
<comment type="caution">
    <text evidence="1">The sequence shown here is derived from an EMBL/GenBank/DDBJ whole genome shotgun (WGS) entry which is preliminary data.</text>
</comment>
<sequence length="494" mass="56731">MTFSNYLYSERFRSPRGIFDANLLCSPNAWTNDLGFCHPPPTTTLLPQASVSFPAFPPPANTNGVGNRKNSNPDNCGVASLMDDDPAYLWRLRIYPNGSTKKHNNHLSLYLEAIQSLYEKQNYIMKRSVQFKFSIWRLIKRSHSNTANSINTTTSSSAPPITNNKFYGFSTFSRNNSHPLCHDSSKEFPELVRESPLQKWDFEFHGANSTFGFPTLGTFCELFPDVDLSYDELDLVVRVHIYNNNSMLLPFVELCNEFLSTGSSSYIDSPATASFENFFNNEAYYDVAFTFEEKEDNEFVGGRCIDEMVKSEKCVGELNHVKSTTDNKKIRKGRTIKAHRVILVQRSEYFAKFLSGIWKDGSLKIIPIQHVPFETFRVILYFLYTFKLEDGLDFDTLKDVYVNADMMRLEQLAQLVADRIILLVDRNNWDQVLEIGWKSNCLSSKAQLKTAAYDFIYRNWLTIRDSDQLILLIRSASIDCIEELMEAKMFGPLK</sequence>
<reference evidence="1" key="1">
    <citation type="submission" date="2021-06" db="EMBL/GenBank/DDBJ databases">
        <authorList>
            <person name="Kallberg Y."/>
            <person name="Tangrot J."/>
            <person name="Rosling A."/>
        </authorList>
    </citation>
    <scope>NUCLEOTIDE SEQUENCE</scope>
    <source>
        <strain evidence="1">CL356</strain>
    </source>
</reference>
<proteinExistence type="predicted"/>
<organism evidence="1 2">
    <name type="scientific">Acaulospora colombiana</name>
    <dbReference type="NCBI Taxonomy" id="27376"/>
    <lineage>
        <taxon>Eukaryota</taxon>
        <taxon>Fungi</taxon>
        <taxon>Fungi incertae sedis</taxon>
        <taxon>Mucoromycota</taxon>
        <taxon>Glomeromycotina</taxon>
        <taxon>Glomeromycetes</taxon>
        <taxon>Diversisporales</taxon>
        <taxon>Acaulosporaceae</taxon>
        <taxon>Acaulospora</taxon>
    </lineage>
</organism>